<keyword evidence="4" id="KW-1185">Reference proteome</keyword>
<dbReference type="GO" id="GO:0016787">
    <property type="term" value="F:hydrolase activity"/>
    <property type="evidence" value="ECO:0007669"/>
    <property type="project" value="UniProtKB-KW"/>
</dbReference>
<dbReference type="InterPro" id="IPR036526">
    <property type="entry name" value="C-N_Hydrolase_sf"/>
</dbReference>
<dbReference type="Pfam" id="PF00795">
    <property type="entry name" value="CN_hydrolase"/>
    <property type="match status" value="1"/>
</dbReference>
<reference evidence="3 4" key="1">
    <citation type="submission" date="2019-12" db="EMBL/GenBank/DDBJ databases">
        <authorList>
            <person name="Li J."/>
            <person name="Shi Y."/>
            <person name="Xu G."/>
            <person name="Xiao D."/>
            <person name="Ran X."/>
        </authorList>
    </citation>
    <scope>NUCLEOTIDE SEQUENCE [LARGE SCALE GENOMIC DNA]</scope>
    <source>
        <strain evidence="3 4">JCM 15915</strain>
    </source>
</reference>
<protein>
    <submittedName>
        <fullName evidence="3">Hydrolase</fullName>
    </submittedName>
</protein>
<dbReference type="Proteomes" id="UP000462152">
    <property type="component" value="Unassembled WGS sequence"/>
</dbReference>
<evidence type="ECO:0000256" key="1">
    <source>
        <dbReference type="ARBA" id="ARBA00010613"/>
    </source>
</evidence>
<dbReference type="OrthoDB" id="9811121at2"/>
<dbReference type="EMBL" id="WOGT01000006">
    <property type="protein sequence ID" value="MUN55487.1"/>
    <property type="molecule type" value="Genomic_DNA"/>
</dbReference>
<evidence type="ECO:0000313" key="3">
    <source>
        <dbReference type="EMBL" id="MUN55487.1"/>
    </source>
</evidence>
<feature type="domain" description="CN hydrolase" evidence="2">
    <location>
        <begin position="1"/>
        <end position="246"/>
    </location>
</feature>
<dbReference type="InterPro" id="IPR003010">
    <property type="entry name" value="C-N_Hydrolase"/>
</dbReference>
<organism evidence="3 4">
    <name type="scientific">Rothia koreensis</name>
    <dbReference type="NCBI Taxonomy" id="592378"/>
    <lineage>
        <taxon>Bacteria</taxon>
        <taxon>Bacillati</taxon>
        <taxon>Actinomycetota</taxon>
        <taxon>Actinomycetes</taxon>
        <taxon>Micrococcales</taxon>
        <taxon>Micrococcaceae</taxon>
        <taxon>Rothia</taxon>
    </lineage>
</organism>
<gene>
    <name evidence="3" type="ORF">GMA10_09740</name>
</gene>
<keyword evidence="3" id="KW-0378">Hydrolase</keyword>
<dbReference type="CDD" id="cd07581">
    <property type="entry name" value="nitrilase_3"/>
    <property type="match status" value="1"/>
</dbReference>
<sequence length="266" mass="28644">MKIAVAQINSTENVPENLRKVQDGVRRASEEGAGVVVFPEATMAAFGSRLYDVAVQHAETWKTEMQWLAAEQEITVVTGEFAPADDGKVRNVLAAYTPSGERLDYAKIHLYDAFGFKESDDVAPGNDPLVINVDGVPVGLALCYDIRFPKLFAEMSRKGAQVCLVAASWGAGPGKVEQWETLARARALDSNNIVVAVDQADPQVSGVQVSPKAPTGVGHSIVSDPFGQTIASFGEDEEMRVVELDLDVVEKARTAIPVLENARLGY</sequence>
<dbReference type="PROSITE" id="PS50263">
    <property type="entry name" value="CN_HYDROLASE"/>
    <property type="match status" value="1"/>
</dbReference>
<dbReference type="PANTHER" id="PTHR23088">
    <property type="entry name" value="NITRILASE-RELATED"/>
    <property type="match status" value="1"/>
</dbReference>
<dbReference type="RefSeq" id="WP_129315234.1">
    <property type="nucleotide sequence ID" value="NZ_NOIQ01000005.1"/>
</dbReference>
<dbReference type="AlphaFoldDB" id="A0A7K1LJV7"/>
<proteinExistence type="inferred from homology"/>
<comment type="similarity">
    <text evidence="1">Belongs to the carbon-nitrogen hydrolase superfamily. NIT1/NIT2 family.</text>
</comment>
<accession>A0A7K1LJV7</accession>
<dbReference type="SUPFAM" id="SSF56317">
    <property type="entry name" value="Carbon-nitrogen hydrolase"/>
    <property type="match status" value="1"/>
</dbReference>
<dbReference type="Gene3D" id="3.60.110.10">
    <property type="entry name" value="Carbon-nitrogen hydrolase"/>
    <property type="match status" value="1"/>
</dbReference>
<dbReference type="PANTHER" id="PTHR23088:SF27">
    <property type="entry name" value="DEAMINATED GLUTATHIONE AMIDASE"/>
    <property type="match status" value="1"/>
</dbReference>
<comment type="caution">
    <text evidence="3">The sequence shown here is derived from an EMBL/GenBank/DDBJ whole genome shotgun (WGS) entry which is preliminary data.</text>
</comment>
<name>A0A7K1LJV7_9MICC</name>
<evidence type="ECO:0000259" key="2">
    <source>
        <dbReference type="PROSITE" id="PS50263"/>
    </source>
</evidence>
<evidence type="ECO:0000313" key="4">
    <source>
        <dbReference type="Proteomes" id="UP000462152"/>
    </source>
</evidence>